<evidence type="ECO:0000256" key="6">
    <source>
        <dbReference type="RuleBase" id="RU003427"/>
    </source>
</evidence>
<dbReference type="GO" id="GO:0046872">
    <property type="term" value="F:metal ion binding"/>
    <property type="evidence" value="ECO:0007669"/>
    <property type="project" value="UniProtKB-KW"/>
</dbReference>
<dbReference type="InterPro" id="IPR012302">
    <property type="entry name" value="Malic_NAD-bd"/>
</dbReference>
<dbReference type="InterPro" id="IPR036291">
    <property type="entry name" value="NAD(P)-bd_dom_sf"/>
</dbReference>
<dbReference type="Gene3D" id="3.40.50.720">
    <property type="entry name" value="NAD(P)-binding Rossmann-like Domain"/>
    <property type="match status" value="1"/>
</dbReference>
<dbReference type="Pfam" id="PF00390">
    <property type="entry name" value="malic"/>
    <property type="match status" value="1"/>
</dbReference>
<evidence type="ECO:0000256" key="1">
    <source>
        <dbReference type="ARBA" id="ARBA00008785"/>
    </source>
</evidence>
<dbReference type="PANTHER" id="PTHR43237">
    <property type="entry name" value="NADP-DEPENDENT MALIC ENZYME"/>
    <property type="match status" value="1"/>
</dbReference>
<dbReference type="AlphaFoldDB" id="A0A9D1UX11"/>
<dbReference type="SMART" id="SM01274">
    <property type="entry name" value="malic"/>
    <property type="match status" value="1"/>
</dbReference>
<feature type="domain" description="Malic enzyme NAD-binding" evidence="7">
    <location>
        <begin position="161"/>
        <end position="382"/>
    </location>
</feature>
<dbReference type="InterPro" id="IPR012301">
    <property type="entry name" value="Malic_N_dom"/>
</dbReference>
<dbReference type="PIRSF" id="PIRSF000106">
    <property type="entry name" value="ME"/>
    <property type="match status" value="1"/>
</dbReference>
<reference evidence="9" key="1">
    <citation type="journal article" date="2021" name="PeerJ">
        <title>Extensive microbial diversity within the chicken gut microbiome revealed by metagenomics and culture.</title>
        <authorList>
            <person name="Gilroy R."/>
            <person name="Ravi A."/>
            <person name="Getino M."/>
            <person name="Pursley I."/>
            <person name="Horton D.L."/>
            <person name="Alikhan N.F."/>
            <person name="Baker D."/>
            <person name="Gharbi K."/>
            <person name="Hall N."/>
            <person name="Watson M."/>
            <person name="Adriaenssens E.M."/>
            <person name="Foster-Nyarko E."/>
            <person name="Jarju S."/>
            <person name="Secka A."/>
            <person name="Antonio M."/>
            <person name="Oren A."/>
            <person name="Chaudhuri R.R."/>
            <person name="La Ragione R."/>
            <person name="Hildebrand F."/>
            <person name="Pallen M.J."/>
        </authorList>
    </citation>
    <scope>NUCLEOTIDE SEQUENCE</scope>
    <source>
        <strain evidence="9">6627</strain>
    </source>
</reference>
<feature type="binding site" evidence="4">
    <location>
        <position position="286"/>
    </location>
    <ligand>
        <name>(S)-malate</name>
        <dbReference type="ChEBI" id="CHEBI:15589"/>
    </ligand>
</feature>
<dbReference type="SUPFAM" id="SSF53223">
    <property type="entry name" value="Aminoacid dehydrogenase-like, N-terminal domain"/>
    <property type="match status" value="1"/>
</dbReference>
<feature type="domain" description="Malic enzyme N-terminal" evidence="8">
    <location>
        <begin position="16"/>
        <end position="149"/>
    </location>
</feature>
<dbReference type="PRINTS" id="PR00072">
    <property type="entry name" value="MALOXRDTASE"/>
</dbReference>
<dbReference type="InterPro" id="IPR051674">
    <property type="entry name" value="Malate_Decarboxylase"/>
</dbReference>
<keyword evidence="5 6" id="KW-0479">Metal-binding</keyword>
<dbReference type="Gene3D" id="3.40.50.10380">
    <property type="entry name" value="Malic enzyme, N-terminal domain"/>
    <property type="match status" value="1"/>
</dbReference>
<evidence type="ECO:0000313" key="10">
    <source>
        <dbReference type="Proteomes" id="UP000823963"/>
    </source>
</evidence>
<organism evidence="9 10">
    <name type="scientific">Candidatus Ligilactobacillus excrementigallinarum</name>
    <dbReference type="NCBI Taxonomy" id="2838641"/>
    <lineage>
        <taxon>Bacteria</taxon>
        <taxon>Bacillati</taxon>
        <taxon>Bacillota</taxon>
        <taxon>Bacilli</taxon>
        <taxon>Lactobacillales</taxon>
        <taxon>Lactobacillaceae</taxon>
        <taxon>Ligilactobacillus</taxon>
    </lineage>
</organism>
<feature type="binding site" evidence="5">
    <location>
        <position position="135"/>
    </location>
    <ligand>
        <name>a divalent metal cation</name>
        <dbReference type="ChEBI" id="CHEBI:60240"/>
    </ligand>
</feature>
<feature type="active site" description="Proton donor" evidence="3">
    <location>
        <position position="37"/>
    </location>
</feature>
<dbReference type="PANTHER" id="PTHR43237:SF4">
    <property type="entry name" value="NADP-DEPENDENT MALIC ENZYME"/>
    <property type="match status" value="1"/>
</dbReference>
<name>A0A9D1UX11_9LACO</name>
<sequence>MTEENEILKMHGGTEPGVLSMKPRFEVTNREQLGKAYTPGVAEIAKLIEKDPSVKNKYTMSGKLVGIVTDGSAVLGLGNIGPAGGLPIIEGKALLYKDLAGVDAVPLALNQVSVDEQVETLKNLSTSFAGFHLEDITAPKCFELEEKLAAAVDIPVYHDDQEGTAIVVLAALMNAAKVAGKTLTDLKVLVNGIGASGYATAKLLLEAGIKHITLVDEAGPISADDQRFNKYQRKLAQESAVNAHFDNLAEAIEDQDVFIGLSVGDILSAEDVQRMADDPIIFALANPKPEIDPQIAHDAGVKIMATGSSQYPNQVNNVLVFPGLYRGLLKSGIKKVTADLEIAIAKGLSARIAEPTADKFISGVFDKGVVDTVTQTVVDFANQN</sequence>
<evidence type="ECO:0000256" key="5">
    <source>
        <dbReference type="PIRSR" id="PIRSR000106-3"/>
    </source>
</evidence>
<feature type="active site" description="Proton acceptor" evidence="3">
    <location>
        <position position="92"/>
    </location>
</feature>
<gene>
    <name evidence="9" type="ORF">H9861_04410</name>
</gene>
<comment type="caution">
    <text evidence="9">The sequence shown here is derived from an EMBL/GenBank/DDBJ whole genome shotgun (WGS) entry which is preliminary data.</text>
</comment>
<dbReference type="InterPro" id="IPR001891">
    <property type="entry name" value="Malic_OxRdtase"/>
</dbReference>
<dbReference type="SUPFAM" id="SSF51735">
    <property type="entry name" value="NAD(P)-binding Rossmann-fold domains"/>
    <property type="match status" value="1"/>
</dbReference>
<dbReference type="GO" id="GO:0004470">
    <property type="term" value="F:malic enzyme activity"/>
    <property type="evidence" value="ECO:0007669"/>
    <property type="project" value="InterPro"/>
</dbReference>
<evidence type="ECO:0000313" key="9">
    <source>
        <dbReference type="EMBL" id="HIX01978.1"/>
    </source>
</evidence>
<proteinExistence type="inferred from homology"/>
<dbReference type="SMART" id="SM00919">
    <property type="entry name" value="Malic_M"/>
    <property type="match status" value="1"/>
</dbReference>
<feature type="binding site" evidence="5">
    <location>
        <position position="134"/>
    </location>
    <ligand>
        <name>a divalent metal cation</name>
        <dbReference type="ChEBI" id="CHEBI:60240"/>
    </ligand>
</feature>
<evidence type="ECO:0000259" key="8">
    <source>
        <dbReference type="SMART" id="SM01274"/>
    </source>
</evidence>
<feature type="binding site" evidence="4">
    <location>
        <position position="316"/>
    </location>
    <ligand>
        <name>(S)-malate</name>
        <dbReference type="ChEBI" id="CHEBI:15589"/>
    </ligand>
</feature>
<dbReference type="GO" id="GO:0051287">
    <property type="term" value="F:NAD binding"/>
    <property type="evidence" value="ECO:0007669"/>
    <property type="project" value="InterPro"/>
</dbReference>
<keyword evidence="2" id="KW-0560">Oxidoreductase</keyword>
<evidence type="ECO:0000256" key="4">
    <source>
        <dbReference type="PIRSR" id="PIRSR000106-2"/>
    </source>
</evidence>
<comment type="similarity">
    <text evidence="1 6">Belongs to the malic enzymes family.</text>
</comment>
<accession>A0A9D1UX11</accession>
<evidence type="ECO:0000259" key="7">
    <source>
        <dbReference type="SMART" id="SM00919"/>
    </source>
</evidence>
<evidence type="ECO:0000256" key="2">
    <source>
        <dbReference type="ARBA" id="ARBA00023002"/>
    </source>
</evidence>
<dbReference type="EMBL" id="DXFP01000036">
    <property type="protein sequence ID" value="HIX01978.1"/>
    <property type="molecule type" value="Genomic_DNA"/>
</dbReference>
<dbReference type="Proteomes" id="UP000823963">
    <property type="component" value="Unassembled WGS sequence"/>
</dbReference>
<feature type="binding site" evidence="5">
    <location>
        <position position="160"/>
    </location>
    <ligand>
        <name>a divalent metal cation</name>
        <dbReference type="ChEBI" id="CHEBI:60240"/>
    </ligand>
</feature>
<evidence type="ECO:0000256" key="3">
    <source>
        <dbReference type="PIRSR" id="PIRSR000106-1"/>
    </source>
</evidence>
<comment type="cofactor">
    <cofactor evidence="5">
        <name>Mg(2+)</name>
        <dbReference type="ChEBI" id="CHEBI:18420"/>
    </cofactor>
    <cofactor evidence="5">
        <name>Mn(2+)</name>
        <dbReference type="ChEBI" id="CHEBI:29035"/>
    </cofactor>
    <text evidence="5">Divalent metal cations. Prefers magnesium or manganese.</text>
</comment>
<reference evidence="9" key="2">
    <citation type="submission" date="2021-04" db="EMBL/GenBank/DDBJ databases">
        <authorList>
            <person name="Gilroy R."/>
        </authorList>
    </citation>
    <scope>NUCLEOTIDE SEQUENCE</scope>
    <source>
        <strain evidence="9">6627</strain>
    </source>
</reference>
<dbReference type="GO" id="GO:0016616">
    <property type="term" value="F:oxidoreductase activity, acting on the CH-OH group of donors, NAD or NADP as acceptor"/>
    <property type="evidence" value="ECO:0007669"/>
    <property type="project" value="InterPro"/>
</dbReference>
<dbReference type="InterPro" id="IPR037062">
    <property type="entry name" value="Malic_N_dom_sf"/>
</dbReference>
<protein>
    <submittedName>
        <fullName evidence="9">NAD-dependent malic enzyme</fullName>
    </submittedName>
</protein>
<dbReference type="InterPro" id="IPR046346">
    <property type="entry name" value="Aminoacid_DH-like_N_sf"/>
</dbReference>
<dbReference type="Pfam" id="PF03949">
    <property type="entry name" value="Malic_M"/>
    <property type="match status" value="1"/>
</dbReference>